<sequence>MQHEHSLFDPLSGLTLHVGGEMQLLERARQSPEPKELVVAPVELHQRNVQRRLREANRPKDVFEFDDPVGVCRTILRGESESTEAIDRIDRLALVRDLLDNSPESVTPTVSLPAGIDSRGPQHVEQVRAEVEAVTNFHPERIAAWEDASTELYDPIDLDTAELLEVALDVEHGLREPTPKATSETELVRRATRALTATDGGAWTNVFAHIDRLSLVGLSSISADLADFVHGLVATTTLDVHVHFRAATGEYLKSRVPALFDVSEPGQVMFE</sequence>
<keyword evidence="2" id="KW-1185">Reference proteome</keyword>
<dbReference type="InterPro" id="IPR002195">
    <property type="entry name" value="Dihydroorotase_CS"/>
</dbReference>
<comment type="caution">
    <text evidence="1">The sequence shown here is derived from an EMBL/GenBank/DDBJ whole genome shotgun (WGS) entry which is preliminary data.</text>
</comment>
<gene>
    <name evidence="1" type="ORF">ACFQGB_08420</name>
</gene>
<evidence type="ECO:0000313" key="1">
    <source>
        <dbReference type="EMBL" id="MFC6952886.1"/>
    </source>
</evidence>
<organism evidence="1 2">
    <name type="scientific">Halorubellus litoreus</name>
    <dbReference type="NCBI Taxonomy" id="755308"/>
    <lineage>
        <taxon>Archaea</taxon>
        <taxon>Methanobacteriati</taxon>
        <taxon>Methanobacteriota</taxon>
        <taxon>Stenosarchaea group</taxon>
        <taxon>Halobacteria</taxon>
        <taxon>Halobacteriales</taxon>
        <taxon>Halorubellaceae</taxon>
        <taxon>Halorubellus</taxon>
    </lineage>
</organism>
<name>A0ABD5VG23_9EURY</name>
<dbReference type="RefSeq" id="WP_336349868.1">
    <property type="nucleotide sequence ID" value="NZ_JAZAQL010000002.1"/>
</dbReference>
<evidence type="ECO:0000313" key="2">
    <source>
        <dbReference type="Proteomes" id="UP001596395"/>
    </source>
</evidence>
<evidence type="ECO:0008006" key="3">
    <source>
        <dbReference type="Google" id="ProtNLM"/>
    </source>
</evidence>
<dbReference type="Proteomes" id="UP001596395">
    <property type="component" value="Unassembled WGS sequence"/>
</dbReference>
<dbReference type="Pfam" id="PF26510">
    <property type="entry name" value="Halo_UvrD_like"/>
    <property type="match status" value="1"/>
</dbReference>
<proteinExistence type="predicted"/>
<dbReference type="AlphaFoldDB" id="A0ABD5VG23"/>
<reference evidence="1 2" key="1">
    <citation type="journal article" date="2019" name="Int. J. Syst. Evol. Microbiol.">
        <title>The Global Catalogue of Microorganisms (GCM) 10K type strain sequencing project: providing services to taxonomists for standard genome sequencing and annotation.</title>
        <authorList>
            <consortium name="The Broad Institute Genomics Platform"/>
            <consortium name="The Broad Institute Genome Sequencing Center for Infectious Disease"/>
            <person name="Wu L."/>
            <person name="Ma J."/>
        </authorList>
    </citation>
    <scope>NUCLEOTIDE SEQUENCE [LARGE SCALE GENOMIC DNA]</scope>
    <source>
        <strain evidence="1 2">GX26</strain>
    </source>
</reference>
<dbReference type="PROSITE" id="PS00482">
    <property type="entry name" value="DIHYDROOROTASE_1"/>
    <property type="match status" value="1"/>
</dbReference>
<dbReference type="InterPro" id="IPR058819">
    <property type="entry name" value="UvrD_dom-like"/>
</dbReference>
<protein>
    <recommendedName>
        <fullName evidence="3">Halobacterial output domain-containing protein</fullName>
    </recommendedName>
</protein>
<accession>A0ABD5VG23</accession>
<dbReference type="EMBL" id="JBHSXN010000002">
    <property type="protein sequence ID" value="MFC6952886.1"/>
    <property type="molecule type" value="Genomic_DNA"/>
</dbReference>